<evidence type="ECO:0000259" key="3">
    <source>
        <dbReference type="Pfam" id="PF20152"/>
    </source>
</evidence>
<evidence type="ECO:0000256" key="2">
    <source>
        <dbReference type="SAM" id="Phobius"/>
    </source>
</evidence>
<comment type="caution">
    <text evidence="4">The sequence shown here is derived from an EMBL/GenBank/DDBJ whole genome shotgun (WGS) entry which is preliminary data.</text>
</comment>
<feature type="transmembrane region" description="Helical" evidence="2">
    <location>
        <begin position="12"/>
        <end position="35"/>
    </location>
</feature>
<dbReference type="InterPro" id="IPR045339">
    <property type="entry name" value="DUF6534"/>
</dbReference>
<feature type="transmembrane region" description="Helical" evidence="2">
    <location>
        <begin position="202"/>
        <end position="223"/>
    </location>
</feature>
<keyword evidence="5" id="KW-1185">Reference proteome</keyword>
<feature type="transmembrane region" description="Helical" evidence="2">
    <location>
        <begin position="159"/>
        <end position="181"/>
    </location>
</feature>
<reference evidence="4" key="1">
    <citation type="submission" date="2023-03" db="EMBL/GenBank/DDBJ databases">
        <title>Massive genome expansion in bonnet fungi (Mycena s.s.) driven by repeated elements and novel gene families across ecological guilds.</title>
        <authorList>
            <consortium name="Lawrence Berkeley National Laboratory"/>
            <person name="Harder C.B."/>
            <person name="Miyauchi S."/>
            <person name="Viragh M."/>
            <person name="Kuo A."/>
            <person name="Thoen E."/>
            <person name="Andreopoulos B."/>
            <person name="Lu D."/>
            <person name="Skrede I."/>
            <person name="Drula E."/>
            <person name="Henrissat B."/>
            <person name="Morin E."/>
            <person name="Kohler A."/>
            <person name="Barry K."/>
            <person name="LaButti K."/>
            <person name="Morin E."/>
            <person name="Salamov A."/>
            <person name="Lipzen A."/>
            <person name="Mereny Z."/>
            <person name="Hegedus B."/>
            <person name="Baldrian P."/>
            <person name="Stursova M."/>
            <person name="Weitz H."/>
            <person name="Taylor A."/>
            <person name="Grigoriev I.V."/>
            <person name="Nagy L.G."/>
            <person name="Martin F."/>
            <person name="Kauserud H."/>
        </authorList>
    </citation>
    <scope>NUCLEOTIDE SEQUENCE</scope>
    <source>
        <strain evidence="4">CBHHK067</strain>
    </source>
</reference>
<proteinExistence type="predicted"/>
<name>A0AAD7G3N1_MYCRO</name>
<keyword evidence="2" id="KW-0812">Transmembrane</keyword>
<sequence>MDSTEIGKLTIPLFIGTILNWALLGSLLVQVYVYFQAFPNGGRFSKILVIGVIVAELLQMLGSSQDTIRSFGAGWGDPEVLDDIGWAWFSVPILGSTIASAGQIFFAWRIHILGRSLVIPALIVVVTAVQQGAGIWTGVEIVRAGRFSRLRFALLKPPVAWLAATALSDLIILAGIVFIIVKARQPGFRRSTDAVLSRIIQITVETGLLCAMFALIDLSLFIQYDGNNYHLAVCIWLSKVYSNSILVILNSRVHITHAPPPNGASRNRTSGIVFHSGGRGPSVQVAIETESRSTREDGSDSIPQSAADKDEVHALKNTRARPVSTGGLTC</sequence>
<gene>
    <name evidence="4" type="ORF">B0H17DRAFT_1215121</name>
</gene>
<keyword evidence="2" id="KW-0472">Membrane</keyword>
<dbReference type="AlphaFoldDB" id="A0AAD7G3N1"/>
<keyword evidence="2" id="KW-1133">Transmembrane helix</keyword>
<feature type="region of interest" description="Disordered" evidence="1">
    <location>
        <begin position="290"/>
        <end position="330"/>
    </location>
</feature>
<accession>A0AAD7G3N1</accession>
<feature type="domain" description="DUF6534" evidence="3">
    <location>
        <begin position="166"/>
        <end position="253"/>
    </location>
</feature>
<dbReference type="EMBL" id="JARKIE010000355">
    <property type="protein sequence ID" value="KAJ7651866.1"/>
    <property type="molecule type" value="Genomic_DNA"/>
</dbReference>
<evidence type="ECO:0000313" key="5">
    <source>
        <dbReference type="Proteomes" id="UP001221757"/>
    </source>
</evidence>
<protein>
    <recommendedName>
        <fullName evidence="3">DUF6534 domain-containing protein</fullName>
    </recommendedName>
</protein>
<dbReference type="PANTHER" id="PTHR40465:SF1">
    <property type="entry name" value="DUF6534 DOMAIN-CONTAINING PROTEIN"/>
    <property type="match status" value="1"/>
</dbReference>
<feature type="transmembrane region" description="Helical" evidence="2">
    <location>
        <begin position="84"/>
        <end position="106"/>
    </location>
</feature>
<dbReference type="PANTHER" id="PTHR40465">
    <property type="entry name" value="CHROMOSOME 1, WHOLE GENOME SHOTGUN SEQUENCE"/>
    <property type="match status" value="1"/>
</dbReference>
<organism evidence="4 5">
    <name type="scientific">Mycena rosella</name>
    <name type="common">Pink bonnet</name>
    <name type="synonym">Agaricus rosellus</name>
    <dbReference type="NCBI Taxonomy" id="1033263"/>
    <lineage>
        <taxon>Eukaryota</taxon>
        <taxon>Fungi</taxon>
        <taxon>Dikarya</taxon>
        <taxon>Basidiomycota</taxon>
        <taxon>Agaricomycotina</taxon>
        <taxon>Agaricomycetes</taxon>
        <taxon>Agaricomycetidae</taxon>
        <taxon>Agaricales</taxon>
        <taxon>Marasmiineae</taxon>
        <taxon>Mycenaceae</taxon>
        <taxon>Mycena</taxon>
    </lineage>
</organism>
<dbReference type="Proteomes" id="UP001221757">
    <property type="component" value="Unassembled WGS sequence"/>
</dbReference>
<dbReference type="Pfam" id="PF20152">
    <property type="entry name" value="DUF6534"/>
    <property type="match status" value="1"/>
</dbReference>
<evidence type="ECO:0000256" key="1">
    <source>
        <dbReference type="SAM" id="MobiDB-lite"/>
    </source>
</evidence>
<feature type="transmembrane region" description="Helical" evidence="2">
    <location>
        <begin position="118"/>
        <end position="139"/>
    </location>
</feature>
<evidence type="ECO:0000313" key="4">
    <source>
        <dbReference type="EMBL" id="KAJ7651866.1"/>
    </source>
</evidence>